<feature type="transmembrane region" description="Helical" evidence="5">
    <location>
        <begin position="277"/>
        <end position="298"/>
    </location>
</feature>
<keyword evidence="5" id="KW-0813">Transport</keyword>
<dbReference type="InterPro" id="IPR052730">
    <property type="entry name" value="Sugar_ABC_transporter"/>
</dbReference>
<evidence type="ECO:0000259" key="6">
    <source>
        <dbReference type="PROSITE" id="PS50928"/>
    </source>
</evidence>
<keyword evidence="2 5" id="KW-0812">Transmembrane</keyword>
<dbReference type="GO" id="GO:0055085">
    <property type="term" value="P:transmembrane transport"/>
    <property type="evidence" value="ECO:0007669"/>
    <property type="project" value="InterPro"/>
</dbReference>
<protein>
    <submittedName>
        <fullName evidence="7">Carbohydrate ABC transporter membrane protein 1, CUT1 family</fullName>
    </submittedName>
</protein>
<evidence type="ECO:0000256" key="3">
    <source>
        <dbReference type="ARBA" id="ARBA00022989"/>
    </source>
</evidence>
<evidence type="ECO:0000256" key="5">
    <source>
        <dbReference type="RuleBase" id="RU363032"/>
    </source>
</evidence>
<evidence type="ECO:0000313" key="8">
    <source>
        <dbReference type="Proteomes" id="UP000199258"/>
    </source>
</evidence>
<gene>
    <name evidence="7" type="ORF">SAMN04488693_11262</name>
</gene>
<dbReference type="SUPFAM" id="SSF161098">
    <property type="entry name" value="MetI-like"/>
    <property type="match status" value="1"/>
</dbReference>
<dbReference type="RefSeq" id="WP_245702855.1">
    <property type="nucleotide sequence ID" value="NZ_FNDT01000012.1"/>
</dbReference>
<reference evidence="7 8" key="1">
    <citation type="submission" date="2016-10" db="EMBL/GenBank/DDBJ databases">
        <authorList>
            <person name="de Groot N.N."/>
        </authorList>
    </citation>
    <scope>NUCLEOTIDE SEQUENCE [LARGE SCALE GENOMIC DNA]</scope>
    <source>
        <strain evidence="7 8">NP_1H</strain>
    </source>
</reference>
<dbReference type="InterPro" id="IPR000515">
    <property type="entry name" value="MetI-like"/>
</dbReference>
<dbReference type="SUPFAM" id="SSF160964">
    <property type="entry name" value="MalF N-terminal region-like"/>
    <property type="match status" value="1"/>
</dbReference>
<dbReference type="CDD" id="cd06261">
    <property type="entry name" value="TM_PBP2"/>
    <property type="match status" value="1"/>
</dbReference>
<evidence type="ECO:0000256" key="4">
    <source>
        <dbReference type="ARBA" id="ARBA00023136"/>
    </source>
</evidence>
<dbReference type="PANTHER" id="PTHR43759:SF1">
    <property type="entry name" value="GLUCOSE IMPORT SYSTEM PERMEASE PROTEIN GLCT"/>
    <property type="match status" value="1"/>
</dbReference>
<feature type="domain" description="ABC transmembrane type-1" evidence="6">
    <location>
        <begin position="84"/>
        <end position="298"/>
    </location>
</feature>
<dbReference type="GO" id="GO:0005886">
    <property type="term" value="C:plasma membrane"/>
    <property type="evidence" value="ECO:0007669"/>
    <property type="project" value="UniProtKB-SubCell"/>
</dbReference>
<comment type="subcellular location">
    <subcellularLocation>
        <location evidence="5">Cell membrane</location>
        <topology evidence="5">Multi-pass membrane protein</topology>
    </subcellularLocation>
    <subcellularLocation>
        <location evidence="1">Membrane</location>
        <topology evidence="1">Multi-pass membrane protein</topology>
    </subcellularLocation>
</comment>
<feature type="transmembrane region" description="Helical" evidence="5">
    <location>
        <begin position="88"/>
        <end position="109"/>
    </location>
</feature>
<dbReference type="Pfam" id="PF00528">
    <property type="entry name" value="BPD_transp_1"/>
    <property type="match status" value="1"/>
</dbReference>
<feature type="transmembrane region" description="Helical" evidence="5">
    <location>
        <begin position="25"/>
        <end position="48"/>
    </location>
</feature>
<dbReference type="Proteomes" id="UP000199258">
    <property type="component" value="Unassembled WGS sequence"/>
</dbReference>
<dbReference type="STRING" id="335973.SAMN04488693_11262"/>
<organism evidence="7 8">
    <name type="scientific">Arthrobacter subterraneus</name>
    <dbReference type="NCBI Taxonomy" id="335973"/>
    <lineage>
        <taxon>Bacteria</taxon>
        <taxon>Bacillati</taxon>
        <taxon>Actinomycetota</taxon>
        <taxon>Actinomycetes</taxon>
        <taxon>Micrococcales</taxon>
        <taxon>Micrococcaceae</taxon>
        <taxon>Arthrobacter</taxon>
    </lineage>
</organism>
<proteinExistence type="inferred from homology"/>
<dbReference type="PROSITE" id="PS50928">
    <property type="entry name" value="ABC_TM1"/>
    <property type="match status" value="1"/>
</dbReference>
<evidence type="ECO:0000256" key="2">
    <source>
        <dbReference type="ARBA" id="ARBA00022692"/>
    </source>
</evidence>
<feature type="transmembrane region" description="Helical" evidence="5">
    <location>
        <begin position="121"/>
        <end position="141"/>
    </location>
</feature>
<dbReference type="Gene3D" id="1.10.3720.10">
    <property type="entry name" value="MetI-like"/>
    <property type="match status" value="1"/>
</dbReference>
<keyword evidence="4 5" id="KW-0472">Membrane</keyword>
<keyword evidence="3 5" id="KW-1133">Transmembrane helix</keyword>
<name>A0A1G8KWT5_9MICC</name>
<feature type="transmembrane region" description="Helical" evidence="5">
    <location>
        <begin position="218"/>
        <end position="237"/>
    </location>
</feature>
<sequence>MTVASLPQKSAWKAYSDWANNHRKWLFAAPAMAFVAILIIFPLAWTLYLSLTDASGSVRAESEFIGFANYTEVLTDTDRFWPAVARTFIFTGAALLVQMVLGMCIALLLWRPFKGEKWVRVAILLPLVATPVAVGMMWRLIFDPNIGFANQALAWFGIPAQPWLSGQDTALATVIFIDIWQWTPMVVIILLAGLTSLSEEPDEAARIDGANAWQRFKFITVPLMMPTIIVAILLRSIDALKTFDLLYATKGRGGGSFNEVETLNVYAYGLSFDYNDYGLSSTVLIIFFLIIIAAMWVLTRRRKDVQK</sequence>
<dbReference type="InterPro" id="IPR035906">
    <property type="entry name" value="MetI-like_sf"/>
</dbReference>
<dbReference type="EMBL" id="FNDT01000012">
    <property type="protein sequence ID" value="SDI47852.1"/>
    <property type="molecule type" value="Genomic_DNA"/>
</dbReference>
<evidence type="ECO:0000256" key="1">
    <source>
        <dbReference type="ARBA" id="ARBA00004141"/>
    </source>
</evidence>
<comment type="similarity">
    <text evidence="5">Belongs to the binding-protein-dependent transport system permease family.</text>
</comment>
<dbReference type="AlphaFoldDB" id="A0A1G8KWT5"/>
<dbReference type="PANTHER" id="PTHR43759">
    <property type="entry name" value="TREHALOSE TRANSPORT SYSTEM PERMEASE PROTEIN SUGA"/>
    <property type="match status" value="1"/>
</dbReference>
<feature type="transmembrane region" description="Helical" evidence="5">
    <location>
        <begin position="179"/>
        <end position="197"/>
    </location>
</feature>
<evidence type="ECO:0000313" key="7">
    <source>
        <dbReference type="EMBL" id="SDI47852.1"/>
    </source>
</evidence>
<accession>A0A1G8KWT5</accession>
<keyword evidence="8" id="KW-1185">Reference proteome</keyword>